<sequence>MSRIALLEVIPLLSQQHIRGKSMIEVTPLRGTIHRTAADVAAPVRITVIAVMHTAQQQVVLEVLLEDGAHLQVPAMVHQRGRAAVRP</sequence>
<proteinExistence type="predicted"/>
<name>A0A3P6SHT5_CYLGO</name>
<reference evidence="1 2" key="1">
    <citation type="submission" date="2018-11" db="EMBL/GenBank/DDBJ databases">
        <authorList>
            <consortium name="Pathogen Informatics"/>
        </authorList>
    </citation>
    <scope>NUCLEOTIDE SEQUENCE [LARGE SCALE GENOMIC DNA]</scope>
</reference>
<dbReference type="EMBL" id="UYRV01022206">
    <property type="protein sequence ID" value="VDK71089.1"/>
    <property type="molecule type" value="Genomic_DNA"/>
</dbReference>
<dbReference type="Proteomes" id="UP000271889">
    <property type="component" value="Unassembled WGS sequence"/>
</dbReference>
<evidence type="ECO:0000313" key="1">
    <source>
        <dbReference type="EMBL" id="VDK71089.1"/>
    </source>
</evidence>
<protein>
    <submittedName>
        <fullName evidence="1">Uncharacterized protein</fullName>
    </submittedName>
</protein>
<evidence type="ECO:0000313" key="2">
    <source>
        <dbReference type="Proteomes" id="UP000271889"/>
    </source>
</evidence>
<keyword evidence="2" id="KW-1185">Reference proteome</keyword>
<gene>
    <name evidence="1" type="ORF">CGOC_LOCUS6695</name>
</gene>
<dbReference type="AlphaFoldDB" id="A0A3P6SHT5"/>
<accession>A0A3P6SHT5</accession>
<organism evidence="1 2">
    <name type="scientific">Cylicostephanus goldi</name>
    <name type="common">Nematode worm</name>
    <dbReference type="NCBI Taxonomy" id="71465"/>
    <lineage>
        <taxon>Eukaryota</taxon>
        <taxon>Metazoa</taxon>
        <taxon>Ecdysozoa</taxon>
        <taxon>Nematoda</taxon>
        <taxon>Chromadorea</taxon>
        <taxon>Rhabditida</taxon>
        <taxon>Rhabditina</taxon>
        <taxon>Rhabditomorpha</taxon>
        <taxon>Strongyloidea</taxon>
        <taxon>Strongylidae</taxon>
        <taxon>Cylicostephanus</taxon>
    </lineage>
</organism>